<keyword evidence="1" id="KW-0472">Membrane</keyword>
<evidence type="ECO:0000256" key="1">
    <source>
        <dbReference type="SAM" id="Phobius"/>
    </source>
</evidence>
<dbReference type="SUPFAM" id="SSF51445">
    <property type="entry name" value="(Trans)glycosidases"/>
    <property type="match status" value="1"/>
</dbReference>
<dbReference type="Gene3D" id="3.20.20.80">
    <property type="entry name" value="Glycosidases"/>
    <property type="match status" value="1"/>
</dbReference>
<sequence>MSQRQQANPSTGVHVTVRRLGVIGAFLTSIVAAVVLVLDVGVTLAPVVPVSLSQPRQASVVAAVGARPSHRLVGIGASGAWWSVPAYALGVKDRRRIGRLLYGNHGLRLSQFRFNIGGGGVGVSTWWKAPPTWYTPNGSFNFATDSQAVYFLRQAATAHVHDLVGFVNSAPPAFTSNHQSCGGTLLTSAIPSYALELAMTVQGIQSHFGVKLSYISPMNEPVGSQASCHQEGMAVPIGERGPLVVALAHDLARLAPWCHVIADESAFVANGFLVDTPKWLSYPGASGAVAALAYHGYDYPDAQTLRSVHRLANQLHHQVWATEICCHTPNGFAYQYDPTMISGIWLADTIYNDLMVAGASVFDWWLALSPDLGCNPAADPTCFADINALGRNDGLIYFDLHGGANGDHRLYLTKRYWVLANFSRYLRPGAELYPVATSDPRVKALAAREGNREMIIAINRSPEGSPPIPLVIEFPPRSGRLTPSYSVQTSFTDSLKPVANPTVTGSIIATLSQPFSVTTYVFDRSNK</sequence>
<dbReference type="GeneID" id="78372428"/>
<name>A0A0D8FXS2_9ACTN</name>
<reference evidence="3 4" key="1">
    <citation type="submission" date="2015-01" db="EMBL/GenBank/DDBJ databases">
        <title>Draft genome of the acidophilic iron oxidizer Ferrimicrobium acidiphilum strain T23.</title>
        <authorList>
            <person name="Poehlein A."/>
            <person name="Eisen S."/>
            <person name="Schloemann M."/>
            <person name="Johnson B.D."/>
            <person name="Daniel R."/>
            <person name="Muehling M."/>
        </authorList>
    </citation>
    <scope>NUCLEOTIDE SEQUENCE [LARGE SCALE GENOMIC DNA]</scope>
    <source>
        <strain evidence="3 4">T23</strain>
    </source>
</reference>
<evidence type="ECO:0000313" key="3">
    <source>
        <dbReference type="EMBL" id="KJE77072.1"/>
    </source>
</evidence>
<dbReference type="PANTHER" id="PTHR42767">
    <property type="entry name" value="ENDO-BETA-1,6-GALACTANASE"/>
    <property type="match status" value="1"/>
</dbReference>
<organism evidence="3 4">
    <name type="scientific">Ferrimicrobium acidiphilum DSM 19497</name>
    <dbReference type="NCBI Taxonomy" id="1121877"/>
    <lineage>
        <taxon>Bacteria</taxon>
        <taxon>Bacillati</taxon>
        <taxon>Actinomycetota</taxon>
        <taxon>Acidimicrobiia</taxon>
        <taxon>Acidimicrobiales</taxon>
        <taxon>Acidimicrobiaceae</taxon>
        <taxon>Ferrimicrobium</taxon>
    </lineage>
</organism>
<keyword evidence="1" id="KW-0812">Transmembrane</keyword>
<feature type="domain" description="Endo-beta-1,6-galactanase-like" evidence="2">
    <location>
        <begin position="105"/>
        <end position="255"/>
    </location>
</feature>
<dbReference type="RefSeq" id="WP_035388972.1">
    <property type="nucleotide sequence ID" value="NZ_JQKF01000008.1"/>
</dbReference>
<accession>A0A0D8FXS2</accession>
<dbReference type="PATRIC" id="fig|1121877.4.peg.1317"/>
<dbReference type="EMBL" id="JXUW01000008">
    <property type="protein sequence ID" value="KJE77072.1"/>
    <property type="molecule type" value="Genomic_DNA"/>
</dbReference>
<dbReference type="InterPro" id="IPR039514">
    <property type="entry name" value="6GAL-like"/>
</dbReference>
<protein>
    <recommendedName>
        <fullName evidence="2">Endo-beta-1,6-galactanase-like domain-containing protein</fullName>
    </recommendedName>
</protein>
<dbReference type="AlphaFoldDB" id="A0A0D8FXS2"/>
<dbReference type="eggNOG" id="COG5520">
    <property type="taxonomic scope" value="Bacteria"/>
</dbReference>
<dbReference type="InterPro" id="IPR039743">
    <property type="entry name" value="6GAL/EXGAL"/>
</dbReference>
<keyword evidence="1" id="KW-1133">Transmembrane helix</keyword>
<dbReference type="Proteomes" id="UP000032336">
    <property type="component" value="Unassembled WGS sequence"/>
</dbReference>
<keyword evidence="4" id="KW-1185">Reference proteome</keyword>
<dbReference type="InterPro" id="IPR017853">
    <property type="entry name" value="GH"/>
</dbReference>
<feature type="transmembrane region" description="Helical" evidence="1">
    <location>
        <begin position="20"/>
        <end position="48"/>
    </location>
</feature>
<dbReference type="PANTHER" id="PTHR42767:SF1">
    <property type="entry name" value="ENDO-BETA-1,6-GALACTANASE-LIKE DOMAIN-CONTAINING PROTEIN"/>
    <property type="match status" value="1"/>
</dbReference>
<dbReference type="STRING" id="1121877.FEAC_11980"/>
<evidence type="ECO:0000313" key="4">
    <source>
        <dbReference type="Proteomes" id="UP000032336"/>
    </source>
</evidence>
<dbReference type="GO" id="GO:0004553">
    <property type="term" value="F:hydrolase activity, hydrolyzing O-glycosyl compounds"/>
    <property type="evidence" value="ECO:0007669"/>
    <property type="project" value="InterPro"/>
</dbReference>
<evidence type="ECO:0000259" key="2">
    <source>
        <dbReference type="Pfam" id="PF14587"/>
    </source>
</evidence>
<gene>
    <name evidence="3" type="ORF">FEAC_11980</name>
</gene>
<comment type="caution">
    <text evidence="3">The sequence shown here is derived from an EMBL/GenBank/DDBJ whole genome shotgun (WGS) entry which is preliminary data.</text>
</comment>
<proteinExistence type="predicted"/>
<dbReference type="Pfam" id="PF14587">
    <property type="entry name" value="Glyco_hydr_30_2"/>
    <property type="match status" value="1"/>
</dbReference>